<dbReference type="InterPro" id="IPR000120">
    <property type="entry name" value="Amidase"/>
</dbReference>
<dbReference type="AlphaFoldDB" id="A0A292IIT8"/>
<dbReference type="SUPFAM" id="SSF75304">
    <property type="entry name" value="Amidase signature (AS) enzymes"/>
    <property type="match status" value="1"/>
</dbReference>
<reference evidence="2 3" key="1">
    <citation type="journal article" date="2015" name="Clin. Infect. Dis.">
        <title>Genomic Investigations unmask Mycoplasma amphoriforme, a new respiratory pathogen.</title>
        <authorList>
            <person name="Gillespie S.H."/>
            <person name="Ling C.L."/>
            <person name="Oravcova K."/>
            <person name="Pinheiro M."/>
            <person name="Wells L."/>
            <person name="Bryant J.M."/>
            <person name="McHugh T.D."/>
            <person name="Bebear C."/>
            <person name="Webster D."/>
            <person name="Harris S.R."/>
            <person name="Seth-Smith H.M."/>
            <person name="Thomson N.R."/>
        </authorList>
    </citation>
    <scope>NUCLEOTIDE SEQUENCE [LARGE SCALE GENOMIC DNA]</scope>
    <source>
        <strain evidence="2 3">A39</strain>
    </source>
</reference>
<dbReference type="Proteomes" id="UP000261764">
    <property type="component" value="Chromosome I"/>
</dbReference>
<dbReference type="Gene3D" id="3.90.1300.10">
    <property type="entry name" value="Amidase signature (AS) domain"/>
    <property type="match status" value="1"/>
</dbReference>
<proteinExistence type="predicted"/>
<dbReference type="EMBL" id="HG937516">
    <property type="protein sequence ID" value="CDN40472.1"/>
    <property type="molecule type" value="Genomic_DNA"/>
</dbReference>
<dbReference type="GO" id="GO:0003824">
    <property type="term" value="F:catalytic activity"/>
    <property type="evidence" value="ECO:0007669"/>
    <property type="project" value="InterPro"/>
</dbReference>
<dbReference type="PROSITE" id="PS00571">
    <property type="entry name" value="AMIDASES"/>
    <property type="match status" value="1"/>
</dbReference>
<evidence type="ECO:0000313" key="2">
    <source>
        <dbReference type="EMBL" id="CDN40472.1"/>
    </source>
</evidence>
<protein>
    <recommendedName>
        <fullName evidence="1">Amidase domain-containing protein</fullName>
    </recommendedName>
</protein>
<dbReference type="InterPro" id="IPR020556">
    <property type="entry name" value="Amidase_CS"/>
</dbReference>
<dbReference type="RefSeq" id="WP_343251819.1">
    <property type="nucleotide sequence ID" value="NZ_HG937516.1"/>
</dbReference>
<keyword evidence="3" id="KW-1185">Reference proteome</keyword>
<dbReference type="KEGG" id="mamp:MAMA39_03520"/>
<dbReference type="InterPro" id="IPR036928">
    <property type="entry name" value="AS_sf"/>
</dbReference>
<dbReference type="PANTHER" id="PTHR11895:SF151">
    <property type="entry name" value="GLUTAMYL-TRNA(GLN) AMIDOTRANSFERASE SUBUNIT A"/>
    <property type="match status" value="1"/>
</dbReference>
<dbReference type="Pfam" id="PF01425">
    <property type="entry name" value="Amidase"/>
    <property type="match status" value="1"/>
</dbReference>
<gene>
    <name evidence="2" type="ORF">MAMA39_03520</name>
</gene>
<sequence>MHSFILDLHEKLIQKKTNPKVLVAKSLKTIKKFKKTNFVLWKNSLEATRIGKHLDITSLLTTSLLAGIPYALKDNISTKHIATTGGSKFLEHYIPPYDATVYKLLKDAGGILVAKTNMDEFGLGGTGSFSAYGIVSHPFKTKHIAGGSSSGSAVAVACGSVPYAIGTDTGDSIRRPASLCGVIGYKPSYGLISRYGVFPYAPTFDHVGVFAKTVGDVAIVADAIVKYDPNDFTSQKSDMQFFQTLLQPLQKPVRIAFTTNLDPLMNQAILTAWNHLKSILAKNQIELFHVDLNLELFKAIDPVYKILSYAEGASCYANLTGIPFGESSTGNDFLTKVMDARNKYFGEQLKRRFTIGAFATSKENFEKYYLKSKKVRAKIVDHFNQILDQYDAYITLGASSFAPKIKDVLDDQVLPSVIDDCLQLANFGGLPSITIPFAKSNDNLDLGVNLTAKQFSDEKLLQIASLVEAILTHNGGFVHV</sequence>
<name>A0A292IIT8_9MOLU</name>
<evidence type="ECO:0000313" key="3">
    <source>
        <dbReference type="Proteomes" id="UP000261764"/>
    </source>
</evidence>
<organism evidence="2 3">
    <name type="scientific">Mycoplasma amphoriforme A39</name>
    <dbReference type="NCBI Taxonomy" id="572419"/>
    <lineage>
        <taxon>Bacteria</taxon>
        <taxon>Bacillati</taxon>
        <taxon>Mycoplasmatota</taxon>
        <taxon>Mollicutes</taxon>
        <taxon>Mycoplasmataceae</taxon>
        <taxon>Mycoplasma</taxon>
    </lineage>
</organism>
<accession>A0A292IIT8</accession>
<feature type="domain" description="Amidase" evidence="1">
    <location>
        <begin position="27"/>
        <end position="461"/>
    </location>
</feature>
<dbReference type="InterPro" id="IPR023631">
    <property type="entry name" value="Amidase_dom"/>
</dbReference>
<evidence type="ECO:0000259" key="1">
    <source>
        <dbReference type="Pfam" id="PF01425"/>
    </source>
</evidence>
<dbReference type="PANTHER" id="PTHR11895">
    <property type="entry name" value="TRANSAMIDASE"/>
    <property type="match status" value="1"/>
</dbReference>